<evidence type="ECO:0000313" key="2">
    <source>
        <dbReference type="Proteomes" id="UP000586454"/>
    </source>
</evidence>
<sequence>MLMFAVSPFCFRVSALVFVPLVHFRNSEYEFRTLSGCAVKMYKIYCFVLVNMHMSDTLGGWDFWDEQYNETSDTTRFVNRGEVTKRTFGKKDAQILEINSKTGLYPLYVTYSCYRTKLDALGDKKLSLEKKQALWNKAVEENVFVICKTPISKAITNRTLTGYSK</sequence>
<dbReference type="EMBL" id="CAIJCS010000019">
    <property type="protein sequence ID" value="CAC9931854.1"/>
    <property type="molecule type" value="Genomic_DNA"/>
</dbReference>
<gene>
    <name evidence="1" type="ORF">PEPNEM18_01118</name>
</gene>
<organism evidence="1 2">
    <name type="scientific">Aedoeadaptatus nemausensis</name>
    <dbReference type="NCBI Taxonomy" id="2582829"/>
    <lineage>
        <taxon>Bacteria</taxon>
        <taxon>Bacillati</taxon>
        <taxon>Bacillota</taxon>
        <taxon>Tissierellia</taxon>
        <taxon>Tissierellales</taxon>
        <taxon>Peptoniphilaceae</taxon>
        <taxon>Aedoeadaptatus</taxon>
    </lineage>
</organism>
<reference evidence="1 2" key="1">
    <citation type="submission" date="2020-06" db="EMBL/GenBank/DDBJ databases">
        <authorList>
            <person name="Criscuolo A."/>
        </authorList>
    </citation>
    <scope>NUCLEOTIDE SEQUENCE [LARGE SCALE GENOMIC DNA]</scope>
    <source>
        <strain evidence="1">1804121828</strain>
    </source>
</reference>
<name>A0A6V6Y4L2_9FIRM</name>
<dbReference type="Proteomes" id="UP000586454">
    <property type="component" value="Unassembled WGS sequence"/>
</dbReference>
<accession>A0A6V6Y4L2</accession>
<keyword evidence="2" id="KW-1185">Reference proteome</keyword>
<dbReference type="RefSeq" id="WP_180500104.1">
    <property type="nucleotide sequence ID" value="NZ_CAIJCS010000019.1"/>
</dbReference>
<proteinExistence type="predicted"/>
<dbReference type="AlphaFoldDB" id="A0A6V6Y4L2"/>
<protein>
    <submittedName>
        <fullName evidence="1">Uncharacterized protein</fullName>
    </submittedName>
</protein>
<evidence type="ECO:0000313" key="1">
    <source>
        <dbReference type="EMBL" id="CAC9931854.1"/>
    </source>
</evidence>
<comment type="caution">
    <text evidence="1">The sequence shown here is derived from an EMBL/GenBank/DDBJ whole genome shotgun (WGS) entry which is preliminary data.</text>
</comment>